<gene>
    <name evidence="2" type="ORF">STAIW_v1c03880</name>
</gene>
<dbReference type="Proteomes" id="UP000014984">
    <property type="component" value="Chromosome"/>
</dbReference>
<dbReference type="HOGENOM" id="CLU_1539093_0_0_14"/>
<feature type="compositionally biased region" description="Basic and acidic residues" evidence="1">
    <location>
        <begin position="21"/>
        <end position="37"/>
    </location>
</feature>
<dbReference type="RefSeq" id="WP_020834177.1">
    <property type="nucleotide sequence ID" value="NC_021846.1"/>
</dbReference>
<name>S5MB89_9MOLU</name>
<sequence length="184" mass="20626">MANSKKGPDKVAVKKAASNAKRSEHIQTRKKVTDPKPTKIVDKSIKLSEGQEKFIWEKAEPVSATNQTIYRQDIAGALIKSNEFGLESEFGWVYALIDPEGETDDVNNVVALHWLNARVKRKVDQPWTAVVTGSRDISGLFNFKKEVKIHGNALSKTRKTVLFQSSVVEPKKINVEIRTITPKK</sequence>
<evidence type="ECO:0000313" key="3">
    <source>
        <dbReference type="Proteomes" id="UP000014984"/>
    </source>
</evidence>
<feature type="compositionally biased region" description="Basic and acidic residues" evidence="1">
    <location>
        <begin position="1"/>
        <end position="12"/>
    </location>
</feature>
<dbReference type="KEGG" id="stai:STAIW_v1c03880"/>
<dbReference type="OrthoDB" id="388909at2"/>
<dbReference type="STRING" id="1276220.STAIW_v1c03880"/>
<keyword evidence="3" id="KW-1185">Reference proteome</keyword>
<dbReference type="AlphaFoldDB" id="S5MB89"/>
<dbReference type="EMBL" id="CP005074">
    <property type="protein sequence ID" value="AGR41038.1"/>
    <property type="molecule type" value="Genomic_DNA"/>
</dbReference>
<accession>S5MB89</accession>
<dbReference type="PATRIC" id="fig|1276220.3.peg.393"/>
<evidence type="ECO:0000313" key="2">
    <source>
        <dbReference type="EMBL" id="AGR41038.1"/>
    </source>
</evidence>
<organism evidence="2 3">
    <name type="scientific">Spiroplasma taiwanense CT-1</name>
    <dbReference type="NCBI Taxonomy" id="1276220"/>
    <lineage>
        <taxon>Bacteria</taxon>
        <taxon>Bacillati</taxon>
        <taxon>Mycoplasmatota</taxon>
        <taxon>Mollicutes</taxon>
        <taxon>Entomoplasmatales</taxon>
        <taxon>Spiroplasmataceae</taxon>
        <taxon>Spiroplasma</taxon>
    </lineage>
</organism>
<protein>
    <submittedName>
        <fullName evidence="2">Uncharacterized protein</fullName>
    </submittedName>
</protein>
<feature type="region of interest" description="Disordered" evidence="1">
    <location>
        <begin position="1"/>
        <end position="37"/>
    </location>
</feature>
<proteinExistence type="predicted"/>
<reference evidence="2 3" key="1">
    <citation type="journal article" date="2013" name="Genome Biol. Evol.">
        <title>Comparison of metabolic capacities and inference of gene content evolution in mosquito-associated Spiroplasma diminutum and S. taiwanense.</title>
        <authorList>
            <person name="Lo W.S."/>
            <person name="Ku C."/>
            <person name="Chen L.L."/>
            <person name="Chang T.H."/>
            <person name="Kuo C.H."/>
        </authorList>
    </citation>
    <scope>NUCLEOTIDE SEQUENCE [LARGE SCALE GENOMIC DNA]</scope>
    <source>
        <strain evidence="2">CT-1</strain>
    </source>
</reference>
<evidence type="ECO:0000256" key="1">
    <source>
        <dbReference type="SAM" id="MobiDB-lite"/>
    </source>
</evidence>